<dbReference type="Gene3D" id="2.40.160.210">
    <property type="entry name" value="Acyl-CoA thioesterase, double hotdog domain"/>
    <property type="match status" value="1"/>
</dbReference>
<dbReference type="Pfam" id="PF20789">
    <property type="entry name" value="4HBT_3C"/>
    <property type="match status" value="1"/>
</dbReference>
<evidence type="ECO:0000313" key="4">
    <source>
        <dbReference type="Proteomes" id="UP001501822"/>
    </source>
</evidence>
<organism evidence="3 4">
    <name type="scientific">Actinoallomurus spadix</name>
    <dbReference type="NCBI Taxonomy" id="79912"/>
    <lineage>
        <taxon>Bacteria</taxon>
        <taxon>Bacillati</taxon>
        <taxon>Actinomycetota</taxon>
        <taxon>Actinomycetes</taxon>
        <taxon>Streptosporangiales</taxon>
        <taxon>Thermomonosporaceae</taxon>
        <taxon>Actinoallomurus</taxon>
    </lineage>
</organism>
<feature type="domain" description="Acyl-CoA thioesterase-like C-terminal" evidence="2">
    <location>
        <begin position="129"/>
        <end position="260"/>
    </location>
</feature>
<dbReference type="InterPro" id="IPR049449">
    <property type="entry name" value="TesB_ACOT8-like_N"/>
</dbReference>
<protein>
    <submittedName>
        <fullName evidence="3">Thioesterase family protein</fullName>
    </submittedName>
</protein>
<gene>
    <name evidence="3" type="ORF">GCM10010151_21820</name>
</gene>
<evidence type="ECO:0000259" key="1">
    <source>
        <dbReference type="Pfam" id="PF13622"/>
    </source>
</evidence>
<dbReference type="Pfam" id="PF13622">
    <property type="entry name" value="4HBT_3"/>
    <property type="match status" value="1"/>
</dbReference>
<dbReference type="Proteomes" id="UP001501822">
    <property type="component" value="Unassembled WGS sequence"/>
</dbReference>
<dbReference type="EMBL" id="BAAABM010000016">
    <property type="protein sequence ID" value="GAA0331600.1"/>
    <property type="molecule type" value="Genomic_DNA"/>
</dbReference>
<sequence length="267" mass="29221">MSEYWVMSDQPEAFYLPAGDDVYEPTRATESPWDSAAQHGGPPTALLAHVIDATVGPGMRLARVSVDFLGPIPRRPARVEVTPLRPGRQVRLTEAHLVVDGRAAVTARAWHIATGPTPPVETERVPPPPIPQAPDEWESLLGMPDWGYGQAIEWRFIRGGREPLGFAEVWTRVRIPLIAGRKITGLDRTLIVADAANGLSATLPIKEWLSIPPTMTTTLLRHPEGEWVHLDCRTHLADDGLGATHATVSDPGGRLGDVSQPLLIRRR</sequence>
<evidence type="ECO:0000313" key="3">
    <source>
        <dbReference type="EMBL" id="GAA0331600.1"/>
    </source>
</evidence>
<keyword evidence="4" id="KW-1185">Reference proteome</keyword>
<reference evidence="4" key="1">
    <citation type="journal article" date="2019" name="Int. J. Syst. Evol. Microbiol.">
        <title>The Global Catalogue of Microorganisms (GCM) 10K type strain sequencing project: providing services to taxonomists for standard genome sequencing and annotation.</title>
        <authorList>
            <consortium name="The Broad Institute Genomics Platform"/>
            <consortium name="The Broad Institute Genome Sequencing Center for Infectious Disease"/>
            <person name="Wu L."/>
            <person name="Ma J."/>
        </authorList>
    </citation>
    <scope>NUCLEOTIDE SEQUENCE [LARGE SCALE GENOMIC DNA]</scope>
    <source>
        <strain evidence="4">JCM 3146</strain>
    </source>
</reference>
<dbReference type="InterPro" id="IPR042171">
    <property type="entry name" value="Acyl-CoA_hotdog"/>
</dbReference>
<proteinExistence type="predicted"/>
<dbReference type="InterPro" id="IPR029069">
    <property type="entry name" value="HotDog_dom_sf"/>
</dbReference>
<feature type="domain" description="Acyl-CoA thioesterase-like N-terminal HotDog" evidence="1">
    <location>
        <begin position="30"/>
        <end position="111"/>
    </location>
</feature>
<dbReference type="SUPFAM" id="SSF54637">
    <property type="entry name" value="Thioesterase/thiol ester dehydrase-isomerase"/>
    <property type="match status" value="2"/>
</dbReference>
<accession>A0ABP3G016</accession>
<evidence type="ECO:0000259" key="2">
    <source>
        <dbReference type="Pfam" id="PF20789"/>
    </source>
</evidence>
<comment type="caution">
    <text evidence="3">The sequence shown here is derived from an EMBL/GenBank/DDBJ whole genome shotgun (WGS) entry which is preliminary data.</text>
</comment>
<name>A0ABP3G016_9ACTN</name>
<dbReference type="InterPro" id="IPR049450">
    <property type="entry name" value="ACOT8-like_C"/>
</dbReference>